<protein>
    <submittedName>
        <fullName evidence="1">Uncharacterized protein</fullName>
    </submittedName>
</protein>
<name>A0ABS5RF23_9MYCO</name>
<sequence length="140" mass="15258">MTDEEDPSTEAVRVAAALQELASPLSGDVQVWRGIRSIEDTFGTTVDGLKTWSSRIVNRFMSTTVHRDLACGEFLQPGSDPAVLKVTARAGSYAIWVPPIGSPEHAYQGELLFTRGHPLRILSVGMSGEVPLIEVEVRRP</sequence>
<dbReference type="EMBL" id="JAHCLR010000005">
    <property type="protein sequence ID" value="MBS9532877.1"/>
    <property type="molecule type" value="Genomic_DNA"/>
</dbReference>
<dbReference type="Gene3D" id="3.90.176.10">
    <property type="entry name" value="Toxin ADP-ribosyltransferase, Chain A, domain 1"/>
    <property type="match status" value="1"/>
</dbReference>
<keyword evidence="2" id="KW-1185">Reference proteome</keyword>
<organism evidence="1 2">
    <name type="scientific">Mycolicibacter acidiphilus</name>
    <dbReference type="NCBI Taxonomy" id="2835306"/>
    <lineage>
        <taxon>Bacteria</taxon>
        <taxon>Bacillati</taxon>
        <taxon>Actinomycetota</taxon>
        <taxon>Actinomycetes</taxon>
        <taxon>Mycobacteriales</taxon>
        <taxon>Mycobacteriaceae</taxon>
        <taxon>Mycolicibacter</taxon>
    </lineage>
</organism>
<gene>
    <name evidence="1" type="ORF">KIH27_04655</name>
</gene>
<evidence type="ECO:0000313" key="2">
    <source>
        <dbReference type="Proteomes" id="UP001519535"/>
    </source>
</evidence>
<proteinExistence type="predicted"/>
<accession>A0ABS5RF23</accession>
<evidence type="ECO:0000313" key="1">
    <source>
        <dbReference type="EMBL" id="MBS9532877.1"/>
    </source>
</evidence>
<comment type="caution">
    <text evidence="1">The sequence shown here is derived from an EMBL/GenBank/DDBJ whole genome shotgun (WGS) entry which is preliminary data.</text>
</comment>
<dbReference type="Proteomes" id="UP001519535">
    <property type="component" value="Unassembled WGS sequence"/>
</dbReference>
<reference evidence="1 2" key="1">
    <citation type="submission" date="2021-05" db="EMBL/GenBank/DDBJ databases">
        <title>Mycobacterium acidophilum sp. nov., an extremely acid-tolerant member of the genus Mycobacterium.</title>
        <authorList>
            <person name="Xia J."/>
        </authorList>
    </citation>
    <scope>NUCLEOTIDE SEQUENCE [LARGE SCALE GENOMIC DNA]</scope>
    <source>
        <strain evidence="1 2">M1</strain>
    </source>
</reference>
<dbReference type="RefSeq" id="WP_214091759.1">
    <property type="nucleotide sequence ID" value="NZ_JAHCLR010000005.1"/>
</dbReference>